<dbReference type="Gene3D" id="3.40.50.300">
    <property type="entry name" value="P-loop containing nucleotide triphosphate hydrolases"/>
    <property type="match status" value="2"/>
</dbReference>
<feature type="transmembrane region" description="Helical" evidence="9">
    <location>
        <begin position="898"/>
        <end position="916"/>
    </location>
</feature>
<dbReference type="InterPro" id="IPR003339">
    <property type="entry name" value="ABC/ECF_trnsptr_transmembrane"/>
</dbReference>
<keyword evidence="8 9" id="KW-0472">Membrane</keyword>
<keyword evidence="12" id="KW-1185">Reference proteome</keyword>
<evidence type="ECO:0000256" key="9">
    <source>
        <dbReference type="SAM" id="Phobius"/>
    </source>
</evidence>
<dbReference type="GO" id="GO:0005524">
    <property type="term" value="F:ATP binding"/>
    <property type="evidence" value="ECO:0007669"/>
    <property type="project" value="UniProtKB-KW"/>
</dbReference>
<feature type="transmembrane region" description="Helical" evidence="9">
    <location>
        <begin position="786"/>
        <end position="803"/>
    </location>
</feature>
<dbReference type="SMART" id="SM00382">
    <property type="entry name" value="AAA"/>
    <property type="match status" value="2"/>
</dbReference>
<dbReference type="EMBL" id="JAODOR010000017">
    <property type="protein sequence ID" value="MCT9003261.1"/>
    <property type="molecule type" value="Genomic_DNA"/>
</dbReference>
<evidence type="ECO:0000256" key="5">
    <source>
        <dbReference type="ARBA" id="ARBA00022741"/>
    </source>
</evidence>
<dbReference type="InterPro" id="IPR009825">
    <property type="entry name" value="ECF_substrate-spec-like"/>
</dbReference>
<dbReference type="InterPro" id="IPR017871">
    <property type="entry name" value="ABC_transporter-like_CS"/>
</dbReference>
<keyword evidence="5" id="KW-0547">Nucleotide-binding</keyword>
<evidence type="ECO:0000256" key="2">
    <source>
        <dbReference type="ARBA" id="ARBA00005417"/>
    </source>
</evidence>
<proteinExistence type="inferred from homology"/>
<feature type="transmembrane region" description="Helical" evidence="9">
    <location>
        <begin position="839"/>
        <end position="859"/>
    </location>
</feature>
<evidence type="ECO:0000256" key="6">
    <source>
        <dbReference type="ARBA" id="ARBA00022840"/>
    </source>
</evidence>
<sequence>MTFRAGPMKAAAALAVGFIAVRIIYRILFHGADGDGIVLLSLPSLRLPPPFAHVVMFGPVTADGLWAAVVSALPIALMFLAFGLVNALFDLSRVFARAARRGPFQGIGRALAIAWATLPALADAVRDVRYAQRLRGERAGVRLLAPVLERTLERATAVAAALEIRGYAGRGMSGDCAHPVEVRDASVGFADPIQVGALSLAPGTLTVLSGPTGAGKTTFLRALSGLLSHVDGGTVTGDVRVVGADRAETPPRDTARTVGVVLQHPREAFATERVADEIGLALELRGVARVIREARVREVAARVGITELVDRPLRGLSAGEATLVAIAAAIVERPILLLVDEPLADLDPAARARIVELLGALAHDAGMCVVVAEHRVAELAGIVDRSLRVEAGDVAELNRMQDDVAAPPENRPNMAGARPSVLQTVRAVALTARGITVRHGTRVAVDGADVDLRPGEIVTLSGPNGAGKSTLLQGIALPGTDHDVRIDGLPPAPRAIALVPDASDDLFVRATVAAECRRADRHASTSTSDRFAALLGLDPTGDAFAVLRARHPRDLSAGQRRALAIAVQTASTPRVLLIDEPTRGLDPRARDLVARAIAAQADAGTAVLVATHDAAFAESLASRGLTMDAGVLRPSPLRSPVAQRSPAREVATGEHVARFFPAAPHDLPPQRATGERRRARPGWRVPAMIAANLVALAAFVWPLAASAVPAQGQAAVPYIAIAIAPLAVILIFAALDASIRSAHTLALLAVLAAIGAAIRIASTGVGGVEALFVLLILAGRAFGPRFGLLLGAASIALSALLWGGVGPWLPFQVFACGWVGAGAGLLPRRVRGIPEIAMLSVYGILSSYLFGLLMNLWFWPFAVGGGTSISYVPGGPIGENLANFLVYSLLTSTASWDTLRAITTVVGLVAVGSALLRSLRRAKPVARAGAESDFEVR</sequence>
<keyword evidence="3" id="KW-0813">Transport</keyword>
<protein>
    <submittedName>
        <fullName evidence="11">ATP-binding cassette domain-containing protein</fullName>
    </submittedName>
</protein>
<name>A0ABT2PF79_9MICO</name>
<evidence type="ECO:0000256" key="4">
    <source>
        <dbReference type="ARBA" id="ARBA00022692"/>
    </source>
</evidence>
<dbReference type="Pfam" id="PF00005">
    <property type="entry name" value="ABC_tran"/>
    <property type="match status" value="2"/>
</dbReference>
<dbReference type="RefSeq" id="WP_261607788.1">
    <property type="nucleotide sequence ID" value="NZ_JAODOR010000017.1"/>
</dbReference>
<feature type="transmembrane region" description="Helical" evidence="9">
    <location>
        <begin position="809"/>
        <end position="827"/>
    </location>
</feature>
<dbReference type="InterPro" id="IPR050095">
    <property type="entry name" value="ECF_ABC_transporter_ATP-bd"/>
</dbReference>
<dbReference type="PROSITE" id="PS50893">
    <property type="entry name" value="ABC_TRANSPORTER_2"/>
    <property type="match status" value="2"/>
</dbReference>
<dbReference type="Pfam" id="PF02361">
    <property type="entry name" value="CbiQ"/>
    <property type="match status" value="1"/>
</dbReference>
<dbReference type="CDD" id="cd16914">
    <property type="entry name" value="EcfT"/>
    <property type="match status" value="1"/>
</dbReference>
<dbReference type="Gene3D" id="1.10.1760.20">
    <property type="match status" value="1"/>
</dbReference>
<dbReference type="PANTHER" id="PTHR43553">
    <property type="entry name" value="HEAVY METAL TRANSPORTER"/>
    <property type="match status" value="1"/>
</dbReference>
<accession>A0ABT2PF79</accession>
<feature type="domain" description="ABC transporter" evidence="10">
    <location>
        <begin position="177"/>
        <end position="416"/>
    </location>
</feature>
<feature type="domain" description="ABC transporter" evidence="10">
    <location>
        <begin position="425"/>
        <end position="654"/>
    </location>
</feature>
<reference evidence="11 12" key="1">
    <citation type="journal article" date="2024" name="Int. J. Syst. Evol. Microbiol.">
        <title>Microbacterium memoriense sp. nov., a member of the Actinomycetota from marine beach sediment of the north coast of Portugal.</title>
        <authorList>
            <person name="Santos J.D.N.D."/>
            <person name="Klimek D."/>
            <person name="Calusinska M."/>
            <person name="Lobo-da-Cunha A."/>
            <person name="Catita J."/>
            <person name="Goncalves H."/>
            <person name="Gonzalez I."/>
            <person name="Lage O.M."/>
        </authorList>
    </citation>
    <scope>NUCLEOTIDE SEQUENCE [LARGE SCALE GENOMIC DNA]</scope>
    <source>
        <strain evidence="11 12">PMIC_1C1B</strain>
    </source>
</reference>
<dbReference type="Proteomes" id="UP001300496">
    <property type="component" value="Unassembled WGS sequence"/>
</dbReference>
<evidence type="ECO:0000256" key="3">
    <source>
        <dbReference type="ARBA" id="ARBA00022448"/>
    </source>
</evidence>
<feature type="transmembrane region" description="Helical" evidence="9">
    <location>
        <begin position="685"/>
        <end position="704"/>
    </location>
</feature>
<dbReference type="InterPro" id="IPR027417">
    <property type="entry name" value="P-loop_NTPase"/>
</dbReference>
<evidence type="ECO:0000256" key="7">
    <source>
        <dbReference type="ARBA" id="ARBA00022989"/>
    </source>
</evidence>
<dbReference type="CDD" id="cd03225">
    <property type="entry name" value="ABC_cobalt_CbiO_domain1"/>
    <property type="match status" value="1"/>
</dbReference>
<feature type="transmembrane region" description="Helical" evidence="9">
    <location>
        <begin position="764"/>
        <end position="779"/>
    </location>
</feature>
<dbReference type="InterPro" id="IPR003593">
    <property type="entry name" value="AAA+_ATPase"/>
</dbReference>
<dbReference type="InterPro" id="IPR003439">
    <property type="entry name" value="ABC_transporter-like_ATP-bd"/>
</dbReference>
<evidence type="ECO:0000313" key="11">
    <source>
        <dbReference type="EMBL" id="MCT9003261.1"/>
    </source>
</evidence>
<organism evidence="11 12">
    <name type="scientific">Microbacterium memoriense</name>
    <dbReference type="NCBI Taxonomy" id="2978350"/>
    <lineage>
        <taxon>Bacteria</taxon>
        <taxon>Bacillati</taxon>
        <taxon>Actinomycetota</taxon>
        <taxon>Actinomycetes</taxon>
        <taxon>Micrococcales</taxon>
        <taxon>Microbacteriaceae</taxon>
        <taxon>Microbacterium</taxon>
    </lineage>
</organism>
<comment type="caution">
    <text evidence="11">The sequence shown here is derived from an EMBL/GenBank/DDBJ whole genome shotgun (WGS) entry which is preliminary data.</text>
</comment>
<evidence type="ECO:0000313" key="12">
    <source>
        <dbReference type="Proteomes" id="UP001300496"/>
    </source>
</evidence>
<dbReference type="SUPFAM" id="SSF52540">
    <property type="entry name" value="P-loop containing nucleoside triphosphate hydrolases"/>
    <property type="match status" value="2"/>
</dbReference>
<comment type="subcellular location">
    <subcellularLocation>
        <location evidence="1">Membrane</location>
        <topology evidence="1">Multi-pass membrane protein</topology>
    </subcellularLocation>
</comment>
<dbReference type="InterPro" id="IPR015856">
    <property type="entry name" value="ABC_transpr_CbiO/EcfA_su"/>
</dbReference>
<feature type="transmembrane region" description="Helical" evidence="9">
    <location>
        <begin position="65"/>
        <end position="91"/>
    </location>
</feature>
<dbReference type="PROSITE" id="PS00211">
    <property type="entry name" value="ABC_TRANSPORTER_1"/>
    <property type="match status" value="2"/>
</dbReference>
<dbReference type="Pfam" id="PF07155">
    <property type="entry name" value="ECF-ribofla_trS"/>
    <property type="match status" value="1"/>
</dbReference>
<keyword evidence="4 9" id="KW-0812">Transmembrane</keyword>
<keyword evidence="7 9" id="KW-1133">Transmembrane helix</keyword>
<keyword evidence="6 11" id="KW-0067">ATP-binding</keyword>
<comment type="similarity">
    <text evidence="2">Belongs to the ABC transporter superfamily.</text>
</comment>
<evidence type="ECO:0000259" key="10">
    <source>
        <dbReference type="PROSITE" id="PS50893"/>
    </source>
</evidence>
<feature type="transmembrane region" description="Helical" evidence="9">
    <location>
        <begin position="716"/>
        <end position="735"/>
    </location>
</feature>
<evidence type="ECO:0000256" key="8">
    <source>
        <dbReference type="ARBA" id="ARBA00023136"/>
    </source>
</evidence>
<evidence type="ECO:0000256" key="1">
    <source>
        <dbReference type="ARBA" id="ARBA00004141"/>
    </source>
</evidence>
<gene>
    <name evidence="11" type="ORF">N4R40_12915</name>
</gene>